<dbReference type="EMBL" id="FXSZ01000002">
    <property type="protein sequence ID" value="SMO49345.1"/>
    <property type="molecule type" value="Genomic_DNA"/>
</dbReference>
<keyword evidence="6" id="KW-0050">Antiport</keyword>
<dbReference type="Gene3D" id="1.20.1530.10">
    <property type="entry name" value="Na+/H+ antiporter like domain"/>
    <property type="match status" value="1"/>
</dbReference>
<dbReference type="NCBIfam" id="NF007111">
    <property type="entry name" value="PRK09560.1"/>
    <property type="match status" value="1"/>
</dbReference>
<dbReference type="GO" id="GO:0006885">
    <property type="term" value="P:regulation of pH"/>
    <property type="evidence" value="ECO:0007669"/>
    <property type="project" value="UniProtKB-UniRule"/>
</dbReference>
<evidence type="ECO:0000256" key="6">
    <source>
        <dbReference type="HAMAP-Rule" id="MF_01844"/>
    </source>
</evidence>
<dbReference type="NCBIfam" id="NF007112">
    <property type="entry name" value="PRK09561.1"/>
    <property type="match status" value="1"/>
</dbReference>
<feature type="transmembrane region" description="Helical" evidence="6">
    <location>
        <begin position="138"/>
        <end position="155"/>
    </location>
</feature>
<keyword evidence="6" id="KW-0739">Sodium transport</keyword>
<keyword evidence="6" id="KW-0915">Sodium</keyword>
<proteinExistence type="inferred from homology"/>
<dbReference type="GO" id="GO:0005886">
    <property type="term" value="C:plasma membrane"/>
    <property type="evidence" value="ECO:0007669"/>
    <property type="project" value="UniProtKB-SubCell"/>
</dbReference>
<dbReference type="AlphaFoldDB" id="A0A521BQL7"/>
<name>A0A521BQL7_9SPHI</name>
<evidence type="ECO:0000256" key="1">
    <source>
        <dbReference type="ARBA" id="ARBA00004429"/>
    </source>
</evidence>
<feature type="transmembrane region" description="Helical" evidence="6">
    <location>
        <begin position="162"/>
        <end position="184"/>
    </location>
</feature>
<dbReference type="InterPro" id="IPR004670">
    <property type="entry name" value="NhaA"/>
</dbReference>
<feature type="transmembrane region" description="Helical" evidence="6">
    <location>
        <begin position="368"/>
        <end position="389"/>
    </location>
</feature>
<evidence type="ECO:0000256" key="2">
    <source>
        <dbReference type="ARBA" id="ARBA00022475"/>
    </source>
</evidence>
<accession>A0A521BQL7</accession>
<feature type="transmembrane region" description="Helical" evidence="6">
    <location>
        <begin position="342"/>
        <end position="361"/>
    </location>
</feature>
<feature type="transmembrane region" description="Helical" evidence="6">
    <location>
        <begin position="190"/>
        <end position="207"/>
    </location>
</feature>
<feature type="transmembrane region" description="Helical" evidence="6">
    <location>
        <begin position="269"/>
        <end position="287"/>
    </location>
</feature>
<evidence type="ECO:0000256" key="4">
    <source>
        <dbReference type="ARBA" id="ARBA00022989"/>
    </source>
</evidence>
<keyword evidence="6" id="KW-0406">Ion transport</keyword>
<dbReference type="GO" id="GO:0015385">
    <property type="term" value="F:sodium:proton antiporter activity"/>
    <property type="evidence" value="ECO:0007669"/>
    <property type="project" value="UniProtKB-UniRule"/>
</dbReference>
<dbReference type="Pfam" id="PF06965">
    <property type="entry name" value="Na_H_antiport_1"/>
    <property type="match status" value="1"/>
</dbReference>
<keyword evidence="5 6" id="KW-0472">Membrane</keyword>
<keyword evidence="6" id="KW-0813">Transport</keyword>
<feature type="transmembrane region" description="Helical" evidence="6">
    <location>
        <begin position="219"/>
        <end position="249"/>
    </location>
</feature>
<protein>
    <recommendedName>
        <fullName evidence="6">Na(+)/H(+) antiporter NhaA</fullName>
    </recommendedName>
    <alternativeName>
        <fullName evidence="6">Sodium/proton antiporter NhaA</fullName>
    </alternativeName>
</protein>
<evidence type="ECO:0000313" key="8">
    <source>
        <dbReference type="Proteomes" id="UP000315971"/>
    </source>
</evidence>
<dbReference type="HAMAP" id="MF_01844">
    <property type="entry name" value="NhaA"/>
    <property type="match status" value="1"/>
</dbReference>
<keyword evidence="8" id="KW-1185">Reference proteome</keyword>
<dbReference type="OrthoDB" id="9808135at2"/>
<evidence type="ECO:0000256" key="5">
    <source>
        <dbReference type="ARBA" id="ARBA00023136"/>
    </source>
</evidence>
<keyword evidence="3 6" id="KW-0812">Transmembrane</keyword>
<feature type="transmembrane region" description="Helical" evidence="6">
    <location>
        <begin position="299"/>
        <end position="322"/>
    </location>
</feature>
<dbReference type="PANTHER" id="PTHR30341:SF0">
    <property type="entry name" value="NA(+)_H(+) ANTIPORTER NHAA"/>
    <property type="match status" value="1"/>
</dbReference>
<organism evidence="7 8">
    <name type="scientific">Solitalea koreensis</name>
    <dbReference type="NCBI Taxonomy" id="543615"/>
    <lineage>
        <taxon>Bacteria</taxon>
        <taxon>Pseudomonadati</taxon>
        <taxon>Bacteroidota</taxon>
        <taxon>Sphingobacteriia</taxon>
        <taxon>Sphingobacteriales</taxon>
        <taxon>Sphingobacteriaceae</taxon>
        <taxon>Solitalea</taxon>
    </lineage>
</organism>
<dbReference type="NCBIfam" id="TIGR00773">
    <property type="entry name" value="NhaA"/>
    <property type="match status" value="1"/>
</dbReference>
<comment type="subcellular location">
    <subcellularLocation>
        <location evidence="1">Cell inner membrane</location>
        <topology evidence="1">Multi-pass membrane protein</topology>
    </subcellularLocation>
    <subcellularLocation>
        <location evidence="6">Cell membrane</location>
        <topology evidence="6">Multi-pass membrane protein</topology>
    </subcellularLocation>
</comment>
<sequence length="403" mass="44017">MNEATYTIRKKVFRPIISFLKAEQVSGVILIVCTVFSLLAANSRWSEHYLSFWHQYVGFEGFSLSLKLSVEHWINDGLMAVFFLVVGLEIKRELINGELSSFKKASLPLMAAFGGSLVPALLYLFINKGTPTAGGWGIPMATDIAFALGILSLLGKRVPLSLKVFLTALAVVDDLGAIVVIAIFYSHGLVLQNLLIALGVFSALLICNKLKFTNLSIYLLIGVVMWYFMLKSGIHATIAGVLLALAIPMKSEYHDHSPAEYLEHGLHQYSSYLIMPLFALCNTGIVFNMPFKEVYTSSLGIGIILGLLFGKPVGISLFSYLAVKTGMASWPSKINFKKIVGVGFLGGIGFTMSIFISLLAFKEPELQSFAKIAVLVGSLLSGFVGYLLVKVGLKKKEESAYLD</sequence>
<keyword evidence="2 6" id="KW-1003">Cell membrane</keyword>
<comment type="catalytic activity">
    <reaction evidence="6">
        <text>Na(+)(in) + 2 H(+)(out) = Na(+)(out) + 2 H(+)(in)</text>
        <dbReference type="Rhea" id="RHEA:29251"/>
        <dbReference type="ChEBI" id="CHEBI:15378"/>
        <dbReference type="ChEBI" id="CHEBI:29101"/>
    </reaction>
</comment>
<gene>
    <name evidence="6" type="primary">nhaA</name>
    <name evidence="7" type="ORF">SAMN06265350_102429</name>
</gene>
<feature type="transmembrane region" description="Helical" evidence="6">
    <location>
        <begin position="109"/>
        <end position="126"/>
    </location>
</feature>
<feature type="transmembrane region" description="Helical" evidence="6">
    <location>
        <begin position="20"/>
        <end position="41"/>
    </location>
</feature>
<evidence type="ECO:0000313" key="7">
    <source>
        <dbReference type="EMBL" id="SMO49345.1"/>
    </source>
</evidence>
<dbReference type="Proteomes" id="UP000315971">
    <property type="component" value="Unassembled WGS sequence"/>
</dbReference>
<keyword evidence="4 6" id="KW-1133">Transmembrane helix</keyword>
<evidence type="ECO:0000256" key="3">
    <source>
        <dbReference type="ARBA" id="ARBA00022692"/>
    </source>
</evidence>
<comment type="similarity">
    <text evidence="6">Belongs to the NhaA Na(+)/H(+) (TC 2.A.33) antiporter family.</text>
</comment>
<dbReference type="InterPro" id="IPR023171">
    <property type="entry name" value="Na/H_antiporter_dom_sf"/>
</dbReference>
<comment type="function">
    <text evidence="6">Na(+)/H(+) antiporter that extrudes sodium in exchange for external protons.</text>
</comment>
<dbReference type="PANTHER" id="PTHR30341">
    <property type="entry name" value="SODIUM ION/PROTON ANTIPORTER NHAA-RELATED"/>
    <property type="match status" value="1"/>
</dbReference>
<dbReference type="RefSeq" id="WP_142602062.1">
    <property type="nucleotide sequence ID" value="NZ_FXSZ01000002.1"/>
</dbReference>
<reference evidence="7 8" key="1">
    <citation type="submission" date="2017-05" db="EMBL/GenBank/DDBJ databases">
        <authorList>
            <person name="Varghese N."/>
            <person name="Submissions S."/>
        </authorList>
    </citation>
    <scope>NUCLEOTIDE SEQUENCE [LARGE SCALE GENOMIC DNA]</scope>
    <source>
        <strain evidence="7 8">DSM 21342</strain>
    </source>
</reference>